<evidence type="ECO:0000313" key="2">
    <source>
        <dbReference type="Proteomes" id="UP000054549"/>
    </source>
</evidence>
<dbReference type="HOGENOM" id="CLU_2941253_0_0_1"/>
<accession>A0A0C2XMN8</accession>
<proteinExistence type="predicted"/>
<dbReference type="Proteomes" id="UP000054549">
    <property type="component" value="Unassembled WGS sequence"/>
</dbReference>
<keyword evidence="2" id="KW-1185">Reference proteome</keyword>
<dbReference type="EMBL" id="KN818224">
    <property type="protein sequence ID" value="KIL70408.1"/>
    <property type="molecule type" value="Genomic_DNA"/>
</dbReference>
<name>A0A0C2XMN8_AMAMK</name>
<gene>
    <name evidence="1" type="ORF">M378DRAFT_156533</name>
</gene>
<reference evidence="1 2" key="1">
    <citation type="submission" date="2014-04" db="EMBL/GenBank/DDBJ databases">
        <title>Evolutionary Origins and Diversification of the Mycorrhizal Mutualists.</title>
        <authorList>
            <consortium name="DOE Joint Genome Institute"/>
            <consortium name="Mycorrhizal Genomics Consortium"/>
            <person name="Kohler A."/>
            <person name="Kuo A."/>
            <person name="Nagy L.G."/>
            <person name="Floudas D."/>
            <person name="Copeland A."/>
            <person name="Barry K.W."/>
            <person name="Cichocki N."/>
            <person name="Veneault-Fourrey C."/>
            <person name="LaButti K."/>
            <person name="Lindquist E.A."/>
            <person name="Lipzen A."/>
            <person name="Lundell T."/>
            <person name="Morin E."/>
            <person name="Murat C."/>
            <person name="Riley R."/>
            <person name="Ohm R."/>
            <person name="Sun H."/>
            <person name="Tunlid A."/>
            <person name="Henrissat B."/>
            <person name="Grigoriev I.V."/>
            <person name="Hibbett D.S."/>
            <person name="Martin F."/>
        </authorList>
    </citation>
    <scope>NUCLEOTIDE SEQUENCE [LARGE SCALE GENOMIC DNA]</scope>
    <source>
        <strain evidence="1 2">Koide BX008</strain>
    </source>
</reference>
<dbReference type="InParanoid" id="A0A0C2XMN8"/>
<sequence>MSEWFDCWLTLACFPTVVKLYCRPARMSASRLLPGGELVYCQPSRMPASRAMNWRTVNLQ</sequence>
<organism evidence="1 2">
    <name type="scientific">Amanita muscaria (strain Koide BX008)</name>
    <dbReference type="NCBI Taxonomy" id="946122"/>
    <lineage>
        <taxon>Eukaryota</taxon>
        <taxon>Fungi</taxon>
        <taxon>Dikarya</taxon>
        <taxon>Basidiomycota</taxon>
        <taxon>Agaricomycotina</taxon>
        <taxon>Agaricomycetes</taxon>
        <taxon>Agaricomycetidae</taxon>
        <taxon>Agaricales</taxon>
        <taxon>Pluteineae</taxon>
        <taxon>Amanitaceae</taxon>
        <taxon>Amanita</taxon>
    </lineage>
</organism>
<protein>
    <submittedName>
        <fullName evidence="1">Uncharacterized protein</fullName>
    </submittedName>
</protein>
<dbReference type="AlphaFoldDB" id="A0A0C2XMN8"/>
<evidence type="ECO:0000313" key="1">
    <source>
        <dbReference type="EMBL" id="KIL70408.1"/>
    </source>
</evidence>